<evidence type="ECO:0000259" key="1">
    <source>
        <dbReference type="SMART" id="SM00871"/>
    </source>
</evidence>
<dbReference type="Pfam" id="PF06445">
    <property type="entry name" value="GyrI-like"/>
    <property type="match status" value="1"/>
</dbReference>
<dbReference type="InterPro" id="IPR010499">
    <property type="entry name" value="AraC_E-bd"/>
</dbReference>
<accession>A0A3D9R166</accession>
<reference evidence="2 3" key="1">
    <citation type="submission" date="2018-08" db="EMBL/GenBank/DDBJ databases">
        <title>Genomic Encyclopedia of Type Strains, Phase III (KMG-III): the genomes of soil and plant-associated and newly described type strains.</title>
        <authorList>
            <person name="Whitman W."/>
        </authorList>
    </citation>
    <scope>NUCLEOTIDE SEQUENCE [LARGE SCALE GENOMIC DNA]</scope>
    <source>
        <strain evidence="2 3">CGMCC 1.10966</strain>
    </source>
</reference>
<dbReference type="SUPFAM" id="SSF55136">
    <property type="entry name" value="Probable bacterial effector-binding domain"/>
    <property type="match status" value="1"/>
</dbReference>
<dbReference type="Gene3D" id="3.20.80.10">
    <property type="entry name" value="Regulatory factor, effector binding domain"/>
    <property type="match status" value="1"/>
</dbReference>
<organism evidence="2 3">
    <name type="scientific">Paenibacillus taihuensis</name>
    <dbReference type="NCBI Taxonomy" id="1156355"/>
    <lineage>
        <taxon>Bacteria</taxon>
        <taxon>Bacillati</taxon>
        <taxon>Bacillota</taxon>
        <taxon>Bacilli</taxon>
        <taxon>Bacillales</taxon>
        <taxon>Paenibacillaceae</taxon>
        <taxon>Paenibacillus</taxon>
    </lineage>
</organism>
<evidence type="ECO:0000313" key="2">
    <source>
        <dbReference type="EMBL" id="REE66997.1"/>
    </source>
</evidence>
<dbReference type="EMBL" id="QTTN01000045">
    <property type="protein sequence ID" value="REE66997.1"/>
    <property type="molecule type" value="Genomic_DNA"/>
</dbReference>
<feature type="domain" description="AraC effector-binding" evidence="1">
    <location>
        <begin position="3"/>
        <end position="143"/>
    </location>
</feature>
<dbReference type="AlphaFoldDB" id="A0A3D9R166"/>
<evidence type="ECO:0000313" key="3">
    <source>
        <dbReference type="Proteomes" id="UP000256304"/>
    </source>
</evidence>
<dbReference type="InterPro" id="IPR011256">
    <property type="entry name" value="Reg_factor_effector_dom_sf"/>
</dbReference>
<dbReference type="Proteomes" id="UP000256304">
    <property type="component" value="Unassembled WGS sequence"/>
</dbReference>
<comment type="caution">
    <text evidence="2">The sequence shown here is derived from an EMBL/GenBank/DDBJ whole genome shotgun (WGS) entry which is preliminary data.</text>
</comment>
<name>A0A3D9R166_9BACL</name>
<protein>
    <submittedName>
        <fullName evidence="2">GyrI-like small molecule binding protein</fullName>
    </submittedName>
</protein>
<dbReference type="SMART" id="SM00871">
    <property type="entry name" value="AraC_E_bind"/>
    <property type="match status" value="1"/>
</dbReference>
<sequence>MIREPRTFVIYGVSKKHQQGTSYSSDVRELMDQLWGEIGAKKLPHLGINHMIYGRDDEVIAGVELKPEAAEIAHNLRAFNVTLSSYAYCKHIGPYDRLCDAYDRIHAAAAEAGLKAAHPGVEVYGHWDEDTSKLETEIYQSVE</sequence>
<gene>
    <name evidence="2" type="ORF">A8990_1456</name>
</gene>
<proteinExistence type="predicted"/>
<dbReference type="InterPro" id="IPR029442">
    <property type="entry name" value="GyrI-like"/>
</dbReference>
<keyword evidence="3" id="KW-1185">Reference proteome</keyword>